<evidence type="ECO:0000259" key="3">
    <source>
        <dbReference type="PROSITE" id="PS50234"/>
    </source>
</evidence>
<dbReference type="InterPro" id="IPR036465">
    <property type="entry name" value="vWFA_dom_sf"/>
</dbReference>
<dbReference type="PANTHER" id="PTHR22550:SF14">
    <property type="entry name" value="VWFA DOMAIN-CONTAINING PROTEIN"/>
    <property type="match status" value="1"/>
</dbReference>
<sequence length="662" mass="73224">MADFQFLHPYWLFAAIPALMLSVWLFRHANTTSLIASHLSQQLGLDKKQSHRTLASAILSAWLIAVLALAGPSFQKQEVPSFSVNNARVIVMDMTLSMYATDIAPNRLTQARYKMLDLLPTLNEGTTGLVAYSGDGYMISPLTSDSKTLANLIPNLSPDIMPTQGSNAAAGVKKAIDMLTQAGHMQGDIVLVSDDVSRNESQDIAKLLKGTEWRLSVMSVGTQQGAPIKLPNGDMFTSHGTTVVAKTNINGLQSLAKVGNGIYTPLRTDDADVQAIAKTLHHVQLKSAQANKGSPELEVHTNNGFWLLPILLLLALGGFRRGGIFSIALLMTLPMLSPRPAFAADYSLPTSKAPVTQAAQTGLIDSIFKTPDQQGFDAYQHKAYAQAANRFENKAWQSAAQYQAGNYQAAIDNLQGSSDEDSRYNLANAQAQAGKLADAKKGYEAILAQNPNNHDAKTNLDIVNKALEQQKQQQKKQQNQKDNKQDQKSKDNKDNKDNKDQNKQQDNKKQDHSKQKQSKSEQEKSKSEQEKSKQDQSKSEQKQHKDNQQKQSEQNKQQQQQQQQNQDKQQKAQQDKSKQQHAKQEQQAKQQDSKQQQGKQSKPQALTQADPNNKEKPSNTVAVDPQLNKLQQIPDDAKRLLQAQMALEAQQNPAPQSTGQQW</sequence>
<dbReference type="PANTHER" id="PTHR22550">
    <property type="entry name" value="SPORE GERMINATION PROTEIN"/>
    <property type="match status" value="1"/>
</dbReference>
<feature type="compositionally biased region" description="Low complexity" evidence="1">
    <location>
        <begin position="587"/>
        <end position="605"/>
    </location>
</feature>
<feature type="compositionally biased region" description="Low complexity" evidence="1">
    <location>
        <begin position="640"/>
        <end position="651"/>
    </location>
</feature>
<dbReference type="Gene3D" id="3.40.50.410">
    <property type="entry name" value="von Willebrand factor, type A domain"/>
    <property type="match status" value="1"/>
</dbReference>
<protein>
    <submittedName>
        <fullName evidence="4">VWA domain-containing protein</fullName>
    </submittedName>
</protein>
<dbReference type="InterPro" id="IPR050768">
    <property type="entry name" value="UPF0353/GerABKA_families"/>
</dbReference>
<dbReference type="RefSeq" id="WP_153448505.1">
    <property type="nucleotide sequence ID" value="NZ_CP045700.1"/>
</dbReference>
<feature type="region of interest" description="Disordered" evidence="1">
    <location>
        <begin position="468"/>
        <end position="662"/>
    </location>
</feature>
<evidence type="ECO:0000313" key="5">
    <source>
        <dbReference type="Proteomes" id="UP000348942"/>
    </source>
</evidence>
<dbReference type="AlphaFoldDB" id="A0A5Q0TI88"/>
<feature type="compositionally biased region" description="Basic and acidic residues" evidence="1">
    <location>
        <begin position="479"/>
        <end position="548"/>
    </location>
</feature>
<keyword evidence="2" id="KW-0472">Membrane</keyword>
<gene>
    <name evidence="4" type="ORF">GFB47_13140</name>
</gene>
<keyword evidence="2" id="KW-1133">Transmembrane helix</keyword>
<dbReference type="Pfam" id="PF13519">
    <property type="entry name" value="VWA_2"/>
    <property type="match status" value="1"/>
</dbReference>
<name>A0A5Q0TI88_9VIBR</name>
<feature type="transmembrane region" description="Helical" evidence="2">
    <location>
        <begin position="54"/>
        <end position="74"/>
    </location>
</feature>
<evidence type="ECO:0000313" key="4">
    <source>
        <dbReference type="EMBL" id="QGA66371.1"/>
    </source>
</evidence>
<accession>A0A5Q0TI88</accession>
<feature type="compositionally biased region" description="Polar residues" evidence="1">
    <location>
        <begin position="652"/>
        <end position="662"/>
    </location>
</feature>
<keyword evidence="2" id="KW-0812">Transmembrane</keyword>
<dbReference type="InterPro" id="IPR011990">
    <property type="entry name" value="TPR-like_helical_dom_sf"/>
</dbReference>
<evidence type="ECO:0000256" key="1">
    <source>
        <dbReference type="SAM" id="MobiDB-lite"/>
    </source>
</evidence>
<dbReference type="SUPFAM" id="SSF53300">
    <property type="entry name" value="vWA-like"/>
    <property type="match status" value="1"/>
</dbReference>
<dbReference type="PROSITE" id="PS50234">
    <property type="entry name" value="VWFA"/>
    <property type="match status" value="1"/>
</dbReference>
<proteinExistence type="predicted"/>
<dbReference type="Proteomes" id="UP000348942">
    <property type="component" value="Chromosome 2"/>
</dbReference>
<feature type="compositionally biased region" description="Basic and acidic residues" evidence="1">
    <location>
        <begin position="568"/>
        <end position="586"/>
    </location>
</feature>
<feature type="domain" description="VWFA" evidence="3">
    <location>
        <begin position="87"/>
        <end position="283"/>
    </location>
</feature>
<organism evidence="4 5">
    <name type="scientific">Vibrio algicola</name>
    <dbReference type="NCBI Taxonomy" id="2662262"/>
    <lineage>
        <taxon>Bacteria</taxon>
        <taxon>Pseudomonadati</taxon>
        <taxon>Pseudomonadota</taxon>
        <taxon>Gammaproteobacteria</taxon>
        <taxon>Vibrionales</taxon>
        <taxon>Vibrionaceae</taxon>
        <taxon>Vibrio</taxon>
    </lineage>
</organism>
<dbReference type="Gene3D" id="1.25.40.10">
    <property type="entry name" value="Tetratricopeptide repeat domain"/>
    <property type="match status" value="1"/>
</dbReference>
<dbReference type="SUPFAM" id="SSF48452">
    <property type="entry name" value="TPR-like"/>
    <property type="match status" value="1"/>
</dbReference>
<keyword evidence="5" id="KW-1185">Reference proteome</keyword>
<reference evidence="4 5" key="1">
    <citation type="submission" date="2019-10" db="EMBL/GenBank/DDBJ databases">
        <title>Vibrio sp. nov., isolated from Coralline algae surface.</title>
        <authorList>
            <person name="Geng Y."/>
            <person name="Zhang X."/>
        </authorList>
    </citation>
    <scope>NUCLEOTIDE SEQUENCE [LARGE SCALE GENOMIC DNA]</scope>
    <source>
        <strain evidence="4 5">SM1977</strain>
    </source>
</reference>
<dbReference type="EMBL" id="CP045700">
    <property type="protein sequence ID" value="QGA66371.1"/>
    <property type="molecule type" value="Genomic_DNA"/>
</dbReference>
<feature type="compositionally biased region" description="Low complexity" evidence="1">
    <location>
        <begin position="549"/>
        <end position="567"/>
    </location>
</feature>
<feature type="transmembrane region" description="Helical" evidence="2">
    <location>
        <begin position="6"/>
        <end position="26"/>
    </location>
</feature>
<evidence type="ECO:0000256" key="2">
    <source>
        <dbReference type="SAM" id="Phobius"/>
    </source>
</evidence>
<dbReference type="InterPro" id="IPR002035">
    <property type="entry name" value="VWF_A"/>
</dbReference>